<protein>
    <submittedName>
        <fullName evidence="1">Uncharacterized protein</fullName>
    </submittedName>
</protein>
<evidence type="ECO:0000313" key="2">
    <source>
        <dbReference type="Proteomes" id="UP000625711"/>
    </source>
</evidence>
<gene>
    <name evidence="1" type="ORF">GWI33_016268</name>
</gene>
<keyword evidence="2" id="KW-1185">Reference proteome</keyword>
<organism evidence="1 2">
    <name type="scientific">Rhynchophorus ferrugineus</name>
    <name type="common">Red palm weevil</name>
    <name type="synonym">Curculio ferrugineus</name>
    <dbReference type="NCBI Taxonomy" id="354439"/>
    <lineage>
        <taxon>Eukaryota</taxon>
        <taxon>Metazoa</taxon>
        <taxon>Ecdysozoa</taxon>
        <taxon>Arthropoda</taxon>
        <taxon>Hexapoda</taxon>
        <taxon>Insecta</taxon>
        <taxon>Pterygota</taxon>
        <taxon>Neoptera</taxon>
        <taxon>Endopterygota</taxon>
        <taxon>Coleoptera</taxon>
        <taxon>Polyphaga</taxon>
        <taxon>Cucujiformia</taxon>
        <taxon>Curculionidae</taxon>
        <taxon>Dryophthorinae</taxon>
        <taxon>Rhynchophorus</taxon>
    </lineage>
</organism>
<reference evidence="1" key="1">
    <citation type="submission" date="2020-08" db="EMBL/GenBank/DDBJ databases">
        <title>Genome sequencing and assembly of the red palm weevil Rhynchophorus ferrugineus.</title>
        <authorList>
            <person name="Dias G.B."/>
            <person name="Bergman C.M."/>
            <person name="Manee M."/>
        </authorList>
    </citation>
    <scope>NUCLEOTIDE SEQUENCE</scope>
    <source>
        <strain evidence="1">AA-2017</strain>
        <tissue evidence="1">Whole larva</tissue>
    </source>
</reference>
<name>A0A834IBF6_RHYFE</name>
<dbReference type="OrthoDB" id="6777573at2759"/>
<comment type="caution">
    <text evidence="1">The sequence shown here is derived from an EMBL/GenBank/DDBJ whole genome shotgun (WGS) entry which is preliminary data.</text>
</comment>
<dbReference type="Proteomes" id="UP000625711">
    <property type="component" value="Unassembled WGS sequence"/>
</dbReference>
<proteinExistence type="predicted"/>
<dbReference type="AlphaFoldDB" id="A0A834IBF6"/>
<evidence type="ECO:0000313" key="1">
    <source>
        <dbReference type="EMBL" id="KAF7270762.1"/>
    </source>
</evidence>
<dbReference type="EMBL" id="JAACXV010014060">
    <property type="protein sequence ID" value="KAF7270762.1"/>
    <property type="molecule type" value="Genomic_DNA"/>
</dbReference>
<accession>A0A834IBF6</accession>
<sequence>MPRIIDIQGHKLIAALIGYFEKERDNGGSLLPVNSVRERVAAALNIRVHTVNNIAYKMKNNTLDSPKKTRRHTK</sequence>